<dbReference type="GeneID" id="18923320"/>
<dbReference type="KEGG" id="mlr:MELLADRAFT_107951"/>
<dbReference type="InParanoid" id="F4RRH5"/>
<organism evidence="2">
    <name type="scientific">Melampsora larici-populina (strain 98AG31 / pathotype 3-4-7)</name>
    <name type="common">Poplar leaf rust fungus</name>
    <dbReference type="NCBI Taxonomy" id="747676"/>
    <lineage>
        <taxon>Eukaryota</taxon>
        <taxon>Fungi</taxon>
        <taxon>Dikarya</taxon>
        <taxon>Basidiomycota</taxon>
        <taxon>Pucciniomycotina</taxon>
        <taxon>Pucciniomycetes</taxon>
        <taxon>Pucciniales</taxon>
        <taxon>Melampsoraceae</taxon>
        <taxon>Melampsora</taxon>
    </lineage>
</organism>
<dbReference type="RefSeq" id="XP_007411689.1">
    <property type="nucleotide sequence ID" value="XM_007411627.1"/>
</dbReference>
<gene>
    <name evidence="1" type="ORF">MELLADRAFT_107951</name>
</gene>
<dbReference type="Proteomes" id="UP000001072">
    <property type="component" value="Unassembled WGS sequence"/>
</dbReference>
<dbReference type="AlphaFoldDB" id="F4RRH5"/>
<accession>F4RRH5</accession>
<proteinExistence type="predicted"/>
<evidence type="ECO:0000313" key="2">
    <source>
        <dbReference type="Proteomes" id="UP000001072"/>
    </source>
</evidence>
<sequence length="243" mass="26716">MTNVADSPLPMNWTGVFRMNSECIRLSNAGTPRPCLQSTVLLLRGRRSHLRFFVPSQSTQTALESHRSYHLTGAILPRSNRDDTIFSVVSSSVVALSDYAAQQPAPVPVLTVTARGHIVRCVRCMTVGHGEGVWAITVMHNAWDDSSQLGRFVHFTAVYEASPMLFDSIGGRNLNVGNVVDFSGVVKNYWARGRVWVVEHNLMVSCSDKQHAHRTACLKRPFTGCIPCWPVGSAGINSLRIPG</sequence>
<dbReference type="EMBL" id="GL883115">
    <property type="protein sequence ID" value="EGG04936.1"/>
    <property type="molecule type" value="Genomic_DNA"/>
</dbReference>
<name>F4RRH5_MELLP</name>
<protein>
    <submittedName>
        <fullName evidence="1">Uncharacterized protein</fullName>
    </submittedName>
</protein>
<keyword evidence="2" id="KW-1185">Reference proteome</keyword>
<dbReference type="VEuPathDB" id="FungiDB:MELLADRAFT_107951"/>
<reference evidence="2" key="1">
    <citation type="journal article" date="2011" name="Proc. Natl. Acad. Sci. U.S.A.">
        <title>Obligate biotrophy features unraveled by the genomic analysis of rust fungi.</title>
        <authorList>
            <person name="Duplessis S."/>
            <person name="Cuomo C.A."/>
            <person name="Lin Y.-C."/>
            <person name="Aerts A."/>
            <person name="Tisserant E."/>
            <person name="Veneault-Fourrey C."/>
            <person name="Joly D.L."/>
            <person name="Hacquard S."/>
            <person name="Amselem J."/>
            <person name="Cantarel B.L."/>
            <person name="Chiu R."/>
            <person name="Coutinho P.M."/>
            <person name="Feau N."/>
            <person name="Field M."/>
            <person name="Frey P."/>
            <person name="Gelhaye E."/>
            <person name="Goldberg J."/>
            <person name="Grabherr M.G."/>
            <person name="Kodira C.D."/>
            <person name="Kohler A."/>
            <person name="Kuees U."/>
            <person name="Lindquist E.A."/>
            <person name="Lucas S.M."/>
            <person name="Mago R."/>
            <person name="Mauceli E."/>
            <person name="Morin E."/>
            <person name="Murat C."/>
            <person name="Pangilinan J.L."/>
            <person name="Park R."/>
            <person name="Pearson M."/>
            <person name="Quesneville H."/>
            <person name="Rouhier N."/>
            <person name="Sakthikumar S."/>
            <person name="Salamov A.A."/>
            <person name="Schmutz J."/>
            <person name="Selles B."/>
            <person name="Shapiro H."/>
            <person name="Tanguay P."/>
            <person name="Tuskan G.A."/>
            <person name="Henrissat B."/>
            <person name="Van de Peer Y."/>
            <person name="Rouze P."/>
            <person name="Ellis J.G."/>
            <person name="Dodds P.N."/>
            <person name="Schein J.E."/>
            <person name="Zhong S."/>
            <person name="Hamelin R.C."/>
            <person name="Grigoriev I.V."/>
            <person name="Szabo L.J."/>
            <person name="Martin F."/>
        </authorList>
    </citation>
    <scope>NUCLEOTIDE SEQUENCE [LARGE SCALE GENOMIC DNA]</scope>
    <source>
        <strain evidence="2">98AG31 / pathotype 3-4-7</strain>
    </source>
</reference>
<evidence type="ECO:0000313" key="1">
    <source>
        <dbReference type="EMBL" id="EGG04936.1"/>
    </source>
</evidence>
<dbReference type="HOGENOM" id="CLU_1142797_0_0_1"/>